<proteinExistence type="predicted"/>
<gene>
    <name evidence="1" type="ORF">QQF64_017741</name>
</gene>
<name>A0ABR3LJI4_9TELE</name>
<sequence>MLHVSSCFFDEPVFSDIVKPAAVKFQRRSALDRGEGDSPVGAGDAEEASWTLARLRHIVLIIETARIQGSTSPSHRGQTD</sequence>
<evidence type="ECO:0000313" key="1">
    <source>
        <dbReference type="EMBL" id="KAL1253048.1"/>
    </source>
</evidence>
<protein>
    <submittedName>
        <fullName evidence="1">Uncharacterized protein</fullName>
    </submittedName>
</protein>
<dbReference type="EMBL" id="JAYMGO010000021">
    <property type="protein sequence ID" value="KAL1253048.1"/>
    <property type="molecule type" value="Genomic_DNA"/>
</dbReference>
<keyword evidence="2" id="KW-1185">Reference proteome</keyword>
<evidence type="ECO:0000313" key="2">
    <source>
        <dbReference type="Proteomes" id="UP001558613"/>
    </source>
</evidence>
<organism evidence="1 2">
    <name type="scientific">Cirrhinus molitorella</name>
    <name type="common">mud carp</name>
    <dbReference type="NCBI Taxonomy" id="172907"/>
    <lineage>
        <taxon>Eukaryota</taxon>
        <taxon>Metazoa</taxon>
        <taxon>Chordata</taxon>
        <taxon>Craniata</taxon>
        <taxon>Vertebrata</taxon>
        <taxon>Euteleostomi</taxon>
        <taxon>Actinopterygii</taxon>
        <taxon>Neopterygii</taxon>
        <taxon>Teleostei</taxon>
        <taxon>Ostariophysi</taxon>
        <taxon>Cypriniformes</taxon>
        <taxon>Cyprinidae</taxon>
        <taxon>Labeoninae</taxon>
        <taxon>Labeonini</taxon>
        <taxon>Cirrhinus</taxon>
    </lineage>
</organism>
<accession>A0ABR3LJI4</accession>
<dbReference type="Proteomes" id="UP001558613">
    <property type="component" value="Unassembled WGS sequence"/>
</dbReference>
<comment type="caution">
    <text evidence="1">The sequence shown here is derived from an EMBL/GenBank/DDBJ whole genome shotgun (WGS) entry which is preliminary data.</text>
</comment>
<reference evidence="1 2" key="1">
    <citation type="submission" date="2023-09" db="EMBL/GenBank/DDBJ databases">
        <authorList>
            <person name="Wang M."/>
        </authorList>
    </citation>
    <scope>NUCLEOTIDE SEQUENCE [LARGE SCALE GENOMIC DNA]</scope>
    <source>
        <strain evidence="1">GT-2023</strain>
        <tissue evidence="1">Liver</tissue>
    </source>
</reference>